<dbReference type="EMBL" id="LN847245">
    <property type="protein sequence ID" value="CRI51160.1"/>
    <property type="molecule type" value="Genomic_DNA"/>
</dbReference>
<dbReference type="EMBL" id="LN849011">
    <property type="protein sequence ID" value="CRI72648.1"/>
    <property type="molecule type" value="Genomic_DNA"/>
</dbReference>
<evidence type="ECO:0000313" key="4">
    <source>
        <dbReference type="EMBL" id="CRI52288.1"/>
    </source>
</evidence>
<protein>
    <submittedName>
        <fullName evidence="5">Uncharacterized protein</fullName>
    </submittedName>
</protein>
<evidence type="ECO:0000313" key="3">
    <source>
        <dbReference type="EMBL" id="CRI51160.1"/>
    </source>
</evidence>
<evidence type="ECO:0000313" key="2">
    <source>
        <dbReference type="EMBL" id="CRI43235.1"/>
    </source>
</evidence>
<dbReference type="AlphaFoldDB" id="A0A0F7X5H1"/>
<gene>
    <name evidence="2" type="ORF">BN1224_H12_AB_00040</name>
    <name evidence="3" type="ORF">BN1224_UZG1_A_00150</name>
    <name evidence="4" type="ORF">BN1224_Wien2_A_00130</name>
    <name evidence="5" type="ORF">BN1224_YK41_AB_00120</name>
</gene>
<organism evidence="5">
    <name type="scientific">Chlamydia pneumoniae</name>
    <name type="common">Chlamydophila pneumoniae</name>
    <dbReference type="NCBI Taxonomy" id="83558"/>
    <lineage>
        <taxon>Bacteria</taxon>
        <taxon>Pseudomonadati</taxon>
        <taxon>Chlamydiota</taxon>
        <taxon>Chlamydiia</taxon>
        <taxon>Chlamydiales</taxon>
        <taxon>Chlamydiaceae</taxon>
        <taxon>Chlamydia/Chlamydophila group</taxon>
        <taxon>Chlamydia</taxon>
    </lineage>
</organism>
<dbReference type="EMBL" id="LN847248">
    <property type="protein sequence ID" value="CRI52288.1"/>
    <property type="molecule type" value="Genomic_DNA"/>
</dbReference>
<evidence type="ECO:0000313" key="5">
    <source>
        <dbReference type="EMBL" id="CRI72648.1"/>
    </source>
</evidence>
<dbReference type="EMBL" id="LN847093">
    <property type="protein sequence ID" value="CRI43235.1"/>
    <property type="molecule type" value="Genomic_DNA"/>
</dbReference>
<name>A0A0F7X5H1_CHLPN</name>
<accession>A0A0F7X5H1</accession>
<sequence length="42" mass="5020">MDRCYWQLTIAPLFESKEVQRRSSAKRIPREMETQGPIQKNP</sequence>
<evidence type="ECO:0000256" key="1">
    <source>
        <dbReference type="SAM" id="MobiDB-lite"/>
    </source>
</evidence>
<proteinExistence type="predicted"/>
<reference evidence="5" key="1">
    <citation type="submission" date="2015-05" db="EMBL/GenBank/DDBJ databases">
        <authorList>
            <person name="Rattei Thomas"/>
        </authorList>
    </citation>
    <scope>NUCLEOTIDE SEQUENCE</scope>
    <source>
        <strain evidence="2">H12</strain>
        <strain evidence="3">UZG1</strain>
        <strain evidence="4">Wien2</strain>
        <strain evidence="5">YK41</strain>
    </source>
</reference>
<feature type="region of interest" description="Disordered" evidence="1">
    <location>
        <begin position="21"/>
        <end position="42"/>
    </location>
</feature>
<dbReference type="PATRIC" id="fig|83558.19.peg.14"/>